<proteinExistence type="predicted"/>
<keyword evidence="2" id="KW-1185">Reference proteome</keyword>
<gene>
    <name evidence="1" type="ORF">GRJ2_000995200</name>
</gene>
<evidence type="ECO:0000313" key="1">
    <source>
        <dbReference type="EMBL" id="GAB0185299.1"/>
    </source>
</evidence>
<evidence type="ECO:0000313" key="2">
    <source>
        <dbReference type="Proteomes" id="UP001623348"/>
    </source>
</evidence>
<dbReference type="Proteomes" id="UP001623348">
    <property type="component" value="Unassembled WGS sequence"/>
</dbReference>
<dbReference type="PANTHER" id="PTHR33332">
    <property type="entry name" value="REVERSE TRANSCRIPTASE DOMAIN-CONTAINING PROTEIN"/>
    <property type="match status" value="1"/>
</dbReference>
<protein>
    <submittedName>
        <fullName evidence="1">Uncharacterized protein</fullName>
    </submittedName>
</protein>
<reference evidence="1 2" key="1">
    <citation type="submission" date="2024-06" db="EMBL/GenBank/DDBJ databases">
        <title>The draft genome of Grus japonensis, version 3.</title>
        <authorList>
            <person name="Nabeshima K."/>
            <person name="Suzuki S."/>
            <person name="Onuma M."/>
        </authorList>
    </citation>
    <scope>NUCLEOTIDE SEQUENCE [LARGE SCALE GENOMIC DNA]</scope>
    <source>
        <strain evidence="1 2">451A</strain>
    </source>
</reference>
<comment type="caution">
    <text evidence="1">The sequence shown here is derived from an EMBL/GenBank/DDBJ whole genome shotgun (WGS) entry which is preliminary data.</text>
</comment>
<sequence>MGRCNLKHNYGLGGEWIESSPEEKDLEVLVDKKLNMTQSCALADQKANCVLGCITSSMTSRSREVILPLYSTLVRSHLKYYVQLRGPQDKKDMELLEPGQRRPQR</sequence>
<dbReference type="AlphaFoldDB" id="A0ABC9WIL0"/>
<accession>A0ABC9WIL0</accession>
<organism evidence="1 2">
    <name type="scientific">Grus japonensis</name>
    <name type="common">Japanese crane</name>
    <name type="synonym">Red-crowned crane</name>
    <dbReference type="NCBI Taxonomy" id="30415"/>
    <lineage>
        <taxon>Eukaryota</taxon>
        <taxon>Metazoa</taxon>
        <taxon>Chordata</taxon>
        <taxon>Craniata</taxon>
        <taxon>Vertebrata</taxon>
        <taxon>Euteleostomi</taxon>
        <taxon>Archelosauria</taxon>
        <taxon>Archosauria</taxon>
        <taxon>Dinosauria</taxon>
        <taxon>Saurischia</taxon>
        <taxon>Theropoda</taxon>
        <taxon>Coelurosauria</taxon>
        <taxon>Aves</taxon>
        <taxon>Neognathae</taxon>
        <taxon>Neoaves</taxon>
        <taxon>Gruiformes</taxon>
        <taxon>Gruidae</taxon>
        <taxon>Grus</taxon>
    </lineage>
</organism>
<dbReference type="EMBL" id="BAAFJT010000003">
    <property type="protein sequence ID" value="GAB0185299.1"/>
    <property type="molecule type" value="Genomic_DNA"/>
</dbReference>
<name>A0ABC9WIL0_GRUJA</name>